<evidence type="ECO:0000256" key="1">
    <source>
        <dbReference type="ARBA" id="ARBA00022679"/>
    </source>
</evidence>
<evidence type="ECO:0000256" key="2">
    <source>
        <dbReference type="ARBA" id="ARBA00022695"/>
    </source>
</evidence>
<keyword evidence="1 4" id="KW-0808">Transferase</keyword>
<keyword evidence="2 4" id="KW-0548">Nucleotidyltransferase</keyword>
<dbReference type="GO" id="GO:0016779">
    <property type="term" value="F:nucleotidyltransferase activity"/>
    <property type="evidence" value="ECO:0007669"/>
    <property type="project" value="UniProtKB-KW"/>
</dbReference>
<dbReference type="InterPro" id="IPR014729">
    <property type="entry name" value="Rossmann-like_a/b/a_fold"/>
</dbReference>
<name>A0A172Q0F5_9CAUD</name>
<dbReference type="NCBIfam" id="TIGR00125">
    <property type="entry name" value="cyt_tran_rel"/>
    <property type="match status" value="1"/>
</dbReference>
<dbReference type="Pfam" id="PF01467">
    <property type="entry name" value="CTP_transf_like"/>
    <property type="match status" value="1"/>
</dbReference>
<dbReference type="InterPro" id="IPR004821">
    <property type="entry name" value="Cyt_trans-like"/>
</dbReference>
<dbReference type="Proteomes" id="UP000225947">
    <property type="component" value="Segment"/>
</dbReference>
<organism evidence="4 5">
    <name type="scientific">Acinetobacter phage vB_AbaM_ME3</name>
    <dbReference type="NCBI Taxonomy" id="1837876"/>
    <lineage>
        <taxon>Viruses</taxon>
        <taxon>Duplodnaviria</taxon>
        <taxon>Heunggongvirae</taxon>
        <taxon>Uroviricota</taxon>
        <taxon>Caudoviricetes</taxon>
        <taxon>Metrivirus</taxon>
        <taxon>Metrivirus ME3</taxon>
    </lineage>
</organism>
<dbReference type="SUPFAM" id="SSF52374">
    <property type="entry name" value="Nucleotidylyl transferase"/>
    <property type="match status" value="1"/>
</dbReference>
<accession>A0A172Q0F5</accession>
<evidence type="ECO:0000259" key="3">
    <source>
        <dbReference type="Pfam" id="PF01467"/>
    </source>
</evidence>
<dbReference type="Gene3D" id="3.40.50.620">
    <property type="entry name" value="HUPs"/>
    <property type="match status" value="1"/>
</dbReference>
<gene>
    <name evidence="4" type="ORF">ME3_164</name>
</gene>
<dbReference type="SMR" id="A0A172Q0F5"/>
<feature type="domain" description="Cytidyltransferase-like" evidence="3">
    <location>
        <begin position="8"/>
        <end position="70"/>
    </location>
</feature>
<evidence type="ECO:0000313" key="5">
    <source>
        <dbReference type="Proteomes" id="UP000225947"/>
    </source>
</evidence>
<proteinExistence type="predicted"/>
<protein>
    <submittedName>
        <fullName evidence="4">Nicotinamide-nucleotide adenylyltransferase</fullName>
    </submittedName>
</protein>
<evidence type="ECO:0000313" key="4">
    <source>
        <dbReference type="EMBL" id="AND75325.1"/>
    </source>
</evidence>
<dbReference type="EMBL" id="KU935715">
    <property type="protein sequence ID" value="AND75325.1"/>
    <property type="molecule type" value="Genomic_DNA"/>
</dbReference>
<dbReference type="PANTHER" id="PTHR21342:SF0">
    <property type="entry name" value="BIFUNCTIONAL NMN ADENYLYLTRANSFERASE_NUDIX HYDROLASE"/>
    <property type="match status" value="1"/>
</dbReference>
<reference evidence="5" key="1">
    <citation type="submission" date="2016-03" db="EMBL/GenBank/DDBJ databases">
        <title>Characterization of Acinetobacter baumannii phage vB_AbaM_ME3.</title>
        <authorList>
            <person name="Buttimer C.T.H."/>
            <person name="Elbreki M."/>
            <person name="Coffey A."/>
        </authorList>
    </citation>
    <scope>NUCLEOTIDE SEQUENCE [LARGE SCALE GENOMIC DNA]</scope>
</reference>
<dbReference type="OrthoDB" id="9613at10239"/>
<keyword evidence="5" id="KW-1185">Reference proteome</keyword>
<dbReference type="PANTHER" id="PTHR21342">
    <property type="entry name" value="PHOSPHOPANTETHEINE ADENYLYLTRANSFERASE"/>
    <property type="match status" value="1"/>
</dbReference>
<sequence>MMFKYAFVVGRFQPLHLAHEQLIKEALNQAENVIVFLGSSQESKTQKNPFSVDQRKYLFYQAFKDDIHRFTFVALPDFVKDLDWKVFIENELKSIVGSSTLCNVCFNKDSATTQSNNLLQNLYNSTQVIIDHSHYTLNATDIRQIIIEDKVCPLQLVGTHLSLNVAKTLKEFLSYE</sequence>